<sequence>EMHYARDVAFKPCHIYFPRSDGETGTSPFKGRGVSYNNTKELLVSLDRHNEQLSKNL</sequence>
<name>X0VA09_9ZZZZ</name>
<reference evidence="1" key="1">
    <citation type="journal article" date="2014" name="Front. Microbiol.">
        <title>High frequency of phylogenetically diverse reductive dehalogenase-homologous genes in deep subseafloor sedimentary metagenomes.</title>
        <authorList>
            <person name="Kawai M."/>
            <person name="Futagami T."/>
            <person name="Toyoda A."/>
            <person name="Takaki Y."/>
            <person name="Nishi S."/>
            <person name="Hori S."/>
            <person name="Arai W."/>
            <person name="Tsubouchi T."/>
            <person name="Morono Y."/>
            <person name="Uchiyama I."/>
            <person name="Ito T."/>
            <person name="Fujiyama A."/>
            <person name="Inagaki F."/>
            <person name="Takami H."/>
        </authorList>
    </citation>
    <scope>NUCLEOTIDE SEQUENCE</scope>
    <source>
        <strain evidence="1">Expedition CK06-06</strain>
    </source>
</reference>
<dbReference type="EMBL" id="BARS01033754">
    <property type="protein sequence ID" value="GAG15055.1"/>
    <property type="molecule type" value="Genomic_DNA"/>
</dbReference>
<gene>
    <name evidence="1" type="ORF">S01H1_52231</name>
</gene>
<accession>X0VA09</accession>
<organism evidence="1">
    <name type="scientific">marine sediment metagenome</name>
    <dbReference type="NCBI Taxonomy" id="412755"/>
    <lineage>
        <taxon>unclassified sequences</taxon>
        <taxon>metagenomes</taxon>
        <taxon>ecological metagenomes</taxon>
    </lineage>
</organism>
<evidence type="ECO:0000313" key="1">
    <source>
        <dbReference type="EMBL" id="GAG15055.1"/>
    </source>
</evidence>
<comment type="caution">
    <text evidence="1">The sequence shown here is derived from an EMBL/GenBank/DDBJ whole genome shotgun (WGS) entry which is preliminary data.</text>
</comment>
<feature type="non-terminal residue" evidence="1">
    <location>
        <position position="1"/>
    </location>
</feature>
<protein>
    <submittedName>
        <fullName evidence="1">Uncharacterized protein</fullName>
    </submittedName>
</protein>
<dbReference type="AlphaFoldDB" id="X0VA09"/>
<proteinExistence type="predicted"/>